<protein>
    <submittedName>
        <fullName evidence="1">Uncharacterized protein</fullName>
    </submittedName>
</protein>
<organism evidence="1">
    <name type="scientific">marine metagenome</name>
    <dbReference type="NCBI Taxonomy" id="408172"/>
    <lineage>
        <taxon>unclassified sequences</taxon>
        <taxon>metagenomes</taxon>
        <taxon>ecological metagenomes</taxon>
    </lineage>
</organism>
<dbReference type="AlphaFoldDB" id="A0A381Z1R0"/>
<name>A0A381Z1R0_9ZZZZ</name>
<feature type="non-terminal residue" evidence="1">
    <location>
        <position position="1"/>
    </location>
</feature>
<gene>
    <name evidence="1" type="ORF">METZ01_LOCUS135607</name>
</gene>
<reference evidence="1" key="1">
    <citation type="submission" date="2018-05" db="EMBL/GenBank/DDBJ databases">
        <authorList>
            <person name="Lanie J.A."/>
            <person name="Ng W.-L."/>
            <person name="Kazmierczak K.M."/>
            <person name="Andrzejewski T.M."/>
            <person name="Davidsen T.M."/>
            <person name="Wayne K.J."/>
            <person name="Tettelin H."/>
            <person name="Glass J.I."/>
            <person name="Rusch D."/>
            <person name="Podicherti R."/>
            <person name="Tsui H.-C.T."/>
            <person name="Winkler M.E."/>
        </authorList>
    </citation>
    <scope>NUCLEOTIDE SEQUENCE</scope>
</reference>
<accession>A0A381Z1R0</accession>
<proteinExistence type="predicted"/>
<evidence type="ECO:0000313" key="1">
    <source>
        <dbReference type="EMBL" id="SVA82753.1"/>
    </source>
</evidence>
<feature type="non-terminal residue" evidence="1">
    <location>
        <position position="368"/>
    </location>
</feature>
<dbReference type="EMBL" id="UINC01019531">
    <property type="protein sequence ID" value="SVA82753.1"/>
    <property type="molecule type" value="Genomic_DNA"/>
</dbReference>
<sequence>APVGVANRFLATFLNDDDWRVVCAALNWTIDLWQREAEVDDQVFTAVLKASANRDRHVQRLALKTLAWAPGRFSVPEDRVVMDIHSADAAKRSSAVAALSVAGGSLAEKGLDAVRDVYGIQASPGESGTHEIPSMLSVAPLEAAEVVRALVTAGDADADGWFSVLATYGPEAARAEALRQIEKFDPEQAGIAAEKLLRDGSPVLQAVAGEVIARLWATRALLGEGSQARWTNAIWDAQRDLAGTGSLEPRLILLDAAHSIDAATMRLRASALLPDPDRNVRLWSLRNAPPEAGSRAAELMKQAVGPVETGRTLTDYRGLAEDLLALQQVPPRLVVETPHGAIVWELQSAWAPLTAHAYLEWVKEGFFG</sequence>